<dbReference type="Proteomes" id="UP000093740">
    <property type="component" value="Chromosome"/>
</dbReference>
<evidence type="ECO:0000313" key="2">
    <source>
        <dbReference type="Proteomes" id="UP000093740"/>
    </source>
</evidence>
<sequence length="80" mass="9149">MICPNLQGCKFFNITLSGKSALQEYYKSNYCSASDKYKDCARWIVCQKLGKEHVPDDLFPNQKERAELILLEAQSKGKLT</sequence>
<dbReference type="RefSeq" id="WP_033191317.1">
    <property type="nucleotide sequence ID" value="NZ_CP014334.2"/>
</dbReference>
<evidence type="ECO:0000313" key="1">
    <source>
        <dbReference type="EMBL" id="AMW32180.1"/>
    </source>
</evidence>
<dbReference type="KEGG" id="fia:NA23_01900"/>
<organism evidence="1 2">
    <name type="scientific">Fervidobacterium islandicum</name>
    <dbReference type="NCBI Taxonomy" id="2423"/>
    <lineage>
        <taxon>Bacteria</taxon>
        <taxon>Thermotogati</taxon>
        <taxon>Thermotogota</taxon>
        <taxon>Thermotogae</taxon>
        <taxon>Thermotogales</taxon>
        <taxon>Fervidobacteriaceae</taxon>
        <taxon>Fervidobacterium</taxon>
    </lineage>
</organism>
<dbReference type="AlphaFoldDB" id="A0AAI8CL07"/>
<proteinExistence type="predicted"/>
<gene>
    <name evidence="1" type="ORF">NA23_01900</name>
</gene>
<accession>A0AAI8CL07</accession>
<name>A0AAI8CL07_FERIS</name>
<keyword evidence="2" id="KW-1185">Reference proteome</keyword>
<protein>
    <submittedName>
        <fullName evidence="1">Uncharacterized protein</fullName>
    </submittedName>
</protein>
<reference evidence="1 2" key="1">
    <citation type="journal article" date="2015" name="Stand. Genomic Sci.">
        <title>Genome sequence of a native-feather degrading extremely thermophilic Eubacterium, Fervidobacterium islandicum AW-1.</title>
        <authorList>
            <person name="Lee Y.J."/>
            <person name="Jeong H."/>
            <person name="Park G.S."/>
            <person name="Kwak Y."/>
            <person name="Lee S.J."/>
            <person name="Lee S.J."/>
            <person name="Park M.K."/>
            <person name="Kim J.Y."/>
            <person name="Kang H.K."/>
            <person name="Shin J.H."/>
            <person name="Lee D.W."/>
        </authorList>
    </citation>
    <scope>NUCLEOTIDE SEQUENCE [LARGE SCALE GENOMIC DNA]</scope>
    <source>
        <strain evidence="1 2">AW-1</strain>
    </source>
</reference>
<dbReference type="EMBL" id="CP014334">
    <property type="protein sequence ID" value="AMW32180.1"/>
    <property type="molecule type" value="Genomic_DNA"/>
</dbReference>